<reference evidence="5" key="1">
    <citation type="submission" date="2020-12" db="EMBL/GenBank/DDBJ databases">
        <title>Metabolic potential, ecology and presence of endohyphal bacteria is reflected in genomic diversity of Mucoromycotina.</title>
        <authorList>
            <person name="Muszewska A."/>
            <person name="Okrasinska A."/>
            <person name="Steczkiewicz K."/>
            <person name="Drgas O."/>
            <person name="Orlowska M."/>
            <person name="Perlinska-Lenart U."/>
            <person name="Aleksandrzak-Piekarczyk T."/>
            <person name="Szatraj K."/>
            <person name="Zielenkiewicz U."/>
            <person name="Pilsyk S."/>
            <person name="Malc E."/>
            <person name="Mieczkowski P."/>
            <person name="Kruszewska J.S."/>
            <person name="Biernat P."/>
            <person name="Pawlowska J."/>
        </authorList>
    </citation>
    <scope>NUCLEOTIDE SEQUENCE</scope>
    <source>
        <strain evidence="5">WA0000051536</strain>
    </source>
</reference>
<dbReference type="Proteomes" id="UP000612746">
    <property type="component" value="Unassembled WGS sequence"/>
</dbReference>
<evidence type="ECO:0000259" key="3">
    <source>
        <dbReference type="Pfam" id="PF19031"/>
    </source>
</evidence>
<gene>
    <name evidence="5" type="ORF">INT44_001778</name>
</gene>
<name>A0A8H7UD65_9FUNG</name>
<dbReference type="Pfam" id="PF19031">
    <property type="entry name" value="Intu_longin_1"/>
    <property type="match status" value="1"/>
</dbReference>
<dbReference type="GO" id="GO:0016192">
    <property type="term" value="P:vesicle-mediated transport"/>
    <property type="evidence" value="ECO:0007669"/>
    <property type="project" value="InterPro"/>
</dbReference>
<feature type="domain" description="CCZ1/INTU/HSP4 first Longin" evidence="3">
    <location>
        <begin position="27"/>
        <end position="159"/>
    </location>
</feature>
<dbReference type="GO" id="GO:0035658">
    <property type="term" value="C:Mon1-Ccz1 complex"/>
    <property type="evidence" value="ECO:0007669"/>
    <property type="project" value="InterPro"/>
</dbReference>
<dbReference type="AlphaFoldDB" id="A0A8H7UD65"/>
<dbReference type="Pfam" id="PF19033">
    <property type="entry name" value="Intu_longin_3"/>
    <property type="match status" value="1"/>
</dbReference>
<dbReference type="InterPro" id="IPR013176">
    <property type="entry name" value="Ccz1"/>
</dbReference>
<dbReference type="InterPro" id="IPR043989">
    <property type="entry name" value="CCZ1/INTU/HSP4_longin_3"/>
</dbReference>
<dbReference type="EMBL" id="JAEPRA010000011">
    <property type="protein sequence ID" value="KAG2178625.1"/>
    <property type="molecule type" value="Genomic_DNA"/>
</dbReference>
<feature type="domain" description="CCZ1/INTU/HPS4 third Longin" evidence="4">
    <location>
        <begin position="500"/>
        <end position="584"/>
    </location>
</feature>
<feature type="region of interest" description="Disordered" evidence="2">
    <location>
        <begin position="585"/>
        <end position="614"/>
    </location>
</feature>
<evidence type="ECO:0000259" key="4">
    <source>
        <dbReference type="Pfam" id="PF19033"/>
    </source>
</evidence>
<accession>A0A8H7UD65</accession>
<organism evidence="5 6">
    <name type="scientific">Umbelopsis vinacea</name>
    <dbReference type="NCBI Taxonomy" id="44442"/>
    <lineage>
        <taxon>Eukaryota</taxon>
        <taxon>Fungi</taxon>
        <taxon>Fungi incertae sedis</taxon>
        <taxon>Mucoromycota</taxon>
        <taxon>Mucoromycotina</taxon>
        <taxon>Umbelopsidomycetes</taxon>
        <taxon>Umbelopsidales</taxon>
        <taxon>Umbelopsidaceae</taxon>
        <taxon>Umbelopsis</taxon>
    </lineage>
</organism>
<evidence type="ECO:0000313" key="6">
    <source>
        <dbReference type="Proteomes" id="UP000612746"/>
    </source>
</evidence>
<dbReference type="PANTHER" id="PTHR13056">
    <property type="entry name" value="VACUOLAR FUSION PROTEIN CCZ1 HOMOLOG-RELATED"/>
    <property type="match status" value="1"/>
</dbReference>
<keyword evidence="6" id="KW-1185">Reference proteome</keyword>
<dbReference type="PANTHER" id="PTHR13056:SF0">
    <property type="entry name" value="VACUOLAR FUSION PROTEIN CCZ1 HOMOLOG-RELATED"/>
    <property type="match status" value="1"/>
</dbReference>
<sequence length="662" mass="74605">MSTAIKDPPKSSANKDAPSLGRTSPMLSYFCVYNPTVGNKFDENNKEQILFYTAKKVVPLDVKLRQVGLAQALVNFTSAFSPSKSVQTVHTQKARLVFFQAEPNFWLHMSIELGISRYQVRDANGKLRTVTDYLDAELNDDAVEGILHAGYQMYKLLNGTFSSVLPHDANTASLQAIRRLKNSIEEFFSDWIWKWDFDRLESMLFSSVFNGIPMQPILRQSYLKIHNITETIADEMKLDIKHLLVFNKDNASLIYHNPQLALSSVQLLRKLIVRLLERWSDMRKAEEWRRTANEEPVASKKDPKITSLKSITKSFSQKNILSYFGSPSLKPTSAPGSVPDSPIASPEPNLIAALNVTPEIASDSSGTPSPAPSLRQGVFLSGLMKSALHDSGSDQQRHGNIDIIKVYLDGDSDECNELPQQDRCEDLQEYYFVVYKHTSQTLWCFLIPASGEHIESRVYDEDFYDELESLLVRQKIEDITAAINKDIEKSKETVLDIAKSYRCLYFDHETLAIKSTLTHPNGQLMDGSNRPKAPSPLGGIQISNEMLLLLLDLKKDFDSLPNTREVMTRSTANVWVVGQRIHKRDDAGDSSELPPLQGMDINSGDSTETEDSFEPLMEREEKIALSCTELYLIAAKKDSTLVDVKDDLEKLAHRMATSMYID</sequence>
<evidence type="ECO:0000256" key="2">
    <source>
        <dbReference type="SAM" id="MobiDB-lite"/>
    </source>
</evidence>
<comment type="similarity">
    <text evidence="1">Belongs to the CCZ1 family.</text>
</comment>
<evidence type="ECO:0008006" key="7">
    <source>
        <dbReference type="Google" id="ProtNLM"/>
    </source>
</evidence>
<protein>
    <recommendedName>
        <fullName evidence="7">CCZ1/INTU/HSP4 first Longin domain-containing protein</fullName>
    </recommendedName>
</protein>
<proteinExistence type="inferred from homology"/>
<dbReference type="InterPro" id="IPR043987">
    <property type="entry name" value="CCZ1/INTU/HSP4_longin_1"/>
</dbReference>
<comment type="caution">
    <text evidence="5">The sequence shown here is derived from an EMBL/GenBank/DDBJ whole genome shotgun (WGS) entry which is preliminary data.</text>
</comment>
<dbReference type="OrthoDB" id="240546at2759"/>
<evidence type="ECO:0000256" key="1">
    <source>
        <dbReference type="ARBA" id="ARBA00005352"/>
    </source>
</evidence>
<evidence type="ECO:0000313" key="5">
    <source>
        <dbReference type="EMBL" id="KAG2178625.1"/>
    </source>
</evidence>